<evidence type="ECO:0000313" key="2">
    <source>
        <dbReference type="Proteomes" id="UP000215914"/>
    </source>
</evidence>
<accession>A0A251VHU1</accession>
<dbReference type="InParanoid" id="A0A251VHU1"/>
<name>A0A251VHU1_HELAN</name>
<gene>
    <name evidence="1" type="ORF">HannXRQ_Chr02g0046571</name>
</gene>
<reference evidence="2" key="1">
    <citation type="journal article" date="2017" name="Nature">
        <title>The sunflower genome provides insights into oil metabolism, flowering and Asterid evolution.</title>
        <authorList>
            <person name="Badouin H."/>
            <person name="Gouzy J."/>
            <person name="Grassa C.J."/>
            <person name="Murat F."/>
            <person name="Staton S.E."/>
            <person name="Cottret L."/>
            <person name="Lelandais-Briere C."/>
            <person name="Owens G.L."/>
            <person name="Carrere S."/>
            <person name="Mayjonade B."/>
            <person name="Legrand L."/>
            <person name="Gill N."/>
            <person name="Kane N.C."/>
            <person name="Bowers J.E."/>
            <person name="Hubner S."/>
            <person name="Bellec A."/>
            <person name="Berard A."/>
            <person name="Berges H."/>
            <person name="Blanchet N."/>
            <person name="Boniface M.C."/>
            <person name="Brunel D."/>
            <person name="Catrice O."/>
            <person name="Chaidir N."/>
            <person name="Claudel C."/>
            <person name="Donnadieu C."/>
            <person name="Faraut T."/>
            <person name="Fievet G."/>
            <person name="Helmstetter N."/>
            <person name="King M."/>
            <person name="Knapp S.J."/>
            <person name="Lai Z."/>
            <person name="Le Paslier M.C."/>
            <person name="Lippi Y."/>
            <person name="Lorenzon L."/>
            <person name="Mandel J.R."/>
            <person name="Marage G."/>
            <person name="Marchand G."/>
            <person name="Marquand E."/>
            <person name="Bret-Mestries E."/>
            <person name="Morien E."/>
            <person name="Nambeesan S."/>
            <person name="Nguyen T."/>
            <person name="Pegot-Espagnet P."/>
            <person name="Pouilly N."/>
            <person name="Raftis F."/>
            <person name="Sallet E."/>
            <person name="Schiex T."/>
            <person name="Thomas J."/>
            <person name="Vandecasteele C."/>
            <person name="Vares D."/>
            <person name="Vear F."/>
            <person name="Vautrin S."/>
            <person name="Crespi M."/>
            <person name="Mangin B."/>
            <person name="Burke J.M."/>
            <person name="Salse J."/>
            <person name="Munos S."/>
            <person name="Vincourt P."/>
            <person name="Rieseberg L.H."/>
            <person name="Langlade N.B."/>
        </authorList>
    </citation>
    <scope>NUCLEOTIDE SEQUENCE [LARGE SCALE GENOMIC DNA]</scope>
    <source>
        <strain evidence="2">cv. SF193</strain>
    </source>
</reference>
<evidence type="ECO:0000313" key="1">
    <source>
        <dbReference type="EMBL" id="OTG34502.1"/>
    </source>
</evidence>
<keyword evidence="2" id="KW-1185">Reference proteome</keyword>
<dbReference type="Proteomes" id="UP000215914">
    <property type="component" value="Chromosome 2"/>
</dbReference>
<dbReference type="EMBL" id="CM007891">
    <property type="protein sequence ID" value="OTG34502.1"/>
    <property type="molecule type" value="Genomic_DNA"/>
</dbReference>
<dbReference type="AlphaFoldDB" id="A0A251VHU1"/>
<protein>
    <submittedName>
        <fullName evidence="1">Uncharacterized protein</fullName>
    </submittedName>
</protein>
<sequence length="102" mass="12025">MKFAKREGCFLKVKMIYYLRCVEQGRFLEGHGPGKIFGRSANFSHFDRNFYIYYVWPGLTRAFFSARVFRPWHVQRARSATGAEIGELRHNRWSLCLVLCIG</sequence>
<proteinExistence type="predicted"/>
<organism evidence="1 2">
    <name type="scientific">Helianthus annuus</name>
    <name type="common">Common sunflower</name>
    <dbReference type="NCBI Taxonomy" id="4232"/>
    <lineage>
        <taxon>Eukaryota</taxon>
        <taxon>Viridiplantae</taxon>
        <taxon>Streptophyta</taxon>
        <taxon>Embryophyta</taxon>
        <taxon>Tracheophyta</taxon>
        <taxon>Spermatophyta</taxon>
        <taxon>Magnoliopsida</taxon>
        <taxon>eudicotyledons</taxon>
        <taxon>Gunneridae</taxon>
        <taxon>Pentapetalae</taxon>
        <taxon>asterids</taxon>
        <taxon>campanulids</taxon>
        <taxon>Asterales</taxon>
        <taxon>Asteraceae</taxon>
        <taxon>Asteroideae</taxon>
        <taxon>Heliantheae alliance</taxon>
        <taxon>Heliantheae</taxon>
        <taxon>Helianthus</taxon>
    </lineage>
</organism>